<dbReference type="InterPro" id="IPR024156">
    <property type="entry name" value="Small_GTPase_ARF"/>
</dbReference>
<comment type="similarity">
    <text evidence="1">Belongs to the small GTPase superfamily. Arf family.</text>
</comment>
<feature type="binding site" evidence="4">
    <location>
        <begin position="88"/>
        <end position="91"/>
    </location>
    <ligand>
        <name>GTP</name>
        <dbReference type="ChEBI" id="CHEBI:37565"/>
    </ligand>
</feature>
<accession>A0A8H7SQS5</accession>
<dbReference type="GO" id="GO:0046872">
    <property type="term" value="F:metal ion binding"/>
    <property type="evidence" value="ECO:0007669"/>
    <property type="project" value="UniProtKB-KW"/>
</dbReference>
<name>A0A8H7SQS5_9FUNG</name>
<evidence type="ECO:0000256" key="2">
    <source>
        <dbReference type="ARBA" id="ARBA00022741"/>
    </source>
</evidence>
<gene>
    <name evidence="6" type="ORF">INT48_004251</name>
</gene>
<dbReference type="Gene3D" id="3.40.50.300">
    <property type="entry name" value="P-loop containing nucleotide triphosphate hydrolases"/>
    <property type="match status" value="1"/>
</dbReference>
<dbReference type="EMBL" id="JAEPRE010000104">
    <property type="protein sequence ID" value="KAG2232651.1"/>
    <property type="molecule type" value="Genomic_DNA"/>
</dbReference>
<keyword evidence="2 4" id="KW-0547">Nucleotide-binding</keyword>
<dbReference type="AlphaFoldDB" id="A0A8H7SQS5"/>
<dbReference type="GO" id="GO:0030010">
    <property type="term" value="P:establishment of cell polarity"/>
    <property type="evidence" value="ECO:0007669"/>
    <property type="project" value="UniProtKB-ARBA"/>
</dbReference>
<keyword evidence="5" id="KW-0479">Metal-binding</keyword>
<dbReference type="Pfam" id="PF00025">
    <property type="entry name" value="Arf"/>
    <property type="match status" value="1"/>
</dbReference>
<dbReference type="InterPro" id="IPR027417">
    <property type="entry name" value="P-loop_NTPase"/>
</dbReference>
<evidence type="ECO:0000313" key="6">
    <source>
        <dbReference type="EMBL" id="KAG2232651.1"/>
    </source>
</evidence>
<dbReference type="Pfam" id="PF08757">
    <property type="entry name" value="CotH"/>
    <property type="match status" value="1"/>
</dbReference>
<sequence>MNQVVTTTPTIGSNVEEVQYKNLKFVMWDIGGQESLRSTWKTYYIDTKAVIMVIDSTDINRLNLAQQELHQMMESEQLQNASLLVFANKQDVKGSLGAAKISEALGLSKLKDRQWHIQACSALTGEGLYEGLDWVVLQIAGSADILYSVVNNAPDSDTAVVVNGNIYPLERTATSSILFQGKAPSDTPYHYATLAKGTRTIQTSEEFTRSGSKNDTLNEFFGRNWNKKPMVSFQPIASITKNFNRQPDNELLHPTGEIATIHVVANQAEIDNMHKNFLEDITVMANVTHISTTSAQSFSDVKFEIGGRSSRRFTKLAYNIKLPKKTELGGYRKLKLRTTVSDPSYMREYLATEMIYAANQPYPKSNGVLYEGEGGKDDETRADLSYKGDDATAYADTAYAISEDPAVGAKNDLSDLISFTKFINDQLEFQKTASSADIARTTSLWEKQLDVEGFLVGMAFEFLQGSWDAYLQNTNNYFLYKSPTQNRFIFISWDFDYVMGSGPVNMKAISVGDYNYYGGVKLRPLMVALMNIPSYRSLFEKNLDSIITNLYHPSKSFPVIDSVTNLIQEDVTWDKSLPRVRKGLEFLSLDTILNAGIGGNAGTPLCISYLNAVQFIVRVNANVSHKKAIEGKTGHSSLYAIKPWIKEKLENIEKKTTYKQPLIPLF</sequence>
<keyword evidence="5" id="KW-0460">Magnesium</keyword>
<keyword evidence="7" id="KW-1185">Reference proteome</keyword>
<dbReference type="PANTHER" id="PTHR11711">
    <property type="entry name" value="ADP RIBOSYLATION FACTOR-RELATED"/>
    <property type="match status" value="1"/>
</dbReference>
<dbReference type="GO" id="GO:0005525">
    <property type="term" value="F:GTP binding"/>
    <property type="evidence" value="ECO:0007669"/>
    <property type="project" value="UniProtKB-KW"/>
</dbReference>
<dbReference type="InterPro" id="IPR005225">
    <property type="entry name" value="Small_GTP-bd"/>
</dbReference>
<dbReference type="PRINTS" id="PR00328">
    <property type="entry name" value="SAR1GTPBP"/>
</dbReference>
<dbReference type="GO" id="GO:0003924">
    <property type="term" value="F:GTPase activity"/>
    <property type="evidence" value="ECO:0007669"/>
    <property type="project" value="InterPro"/>
</dbReference>
<dbReference type="InterPro" id="IPR014867">
    <property type="entry name" value="Spore_coat_CotH_CotH2/3/7"/>
</dbReference>
<feature type="binding site" evidence="5">
    <location>
        <position position="10"/>
    </location>
    <ligand>
        <name>Mg(2+)</name>
        <dbReference type="ChEBI" id="CHEBI:18420"/>
    </ligand>
</feature>
<dbReference type="SMART" id="SM00178">
    <property type="entry name" value="SAR"/>
    <property type="match status" value="1"/>
</dbReference>
<reference evidence="6" key="1">
    <citation type="submission" date="2021-01" db="EMBL/GenBank/DDBJ databases">
        <title>Metabolic potential, ecology and presence of endohyphal bacteria is reflected in genomic diversity of Mucoromycotina.</title>
        <authorList>
            <person name="Muszewska A."/>
            <person name="Okrasinska A."/>
            <person name="Steczkiewicz K."/>
            <person name="Drgas O."/>
            <person name="Orlowska M."/>
            <person name="Perlinska-Lenart U."/>
            <person name="Aleksandrzak-Piekarczyk T."/>
            <person name="Szatraj K."/>
            <person name="Zielenkiewicz U."/>
            <person name="Pilsyk S."/>
            <person name="Malc E."/>
            <person name="Mieczkowski P."/>
            <person name="Kruszewska J.S."/>
            <person name="Biernat P."/>
            <person name="Pawlowska J."/>
        </authorList>
    </citation>
    <scope>NUCLEOTIDE SEQUENCE</scope>
    <source>
        <strain evidence="6">WA0000018081</strain>
    </source>
</reference>
<evidence type="ECO:0000256" key="4">
    <source>
        <dbReference type="PIRSR" id="PIRSR606689-1"/>
    </source>
</evidence>
<feature type="binding site" evidence="4">
    <location>
        <position position="32"/>
    </location>
    <ligand>
        <name>GTP</name>
        <dbReference type="ChEBI" id="CHEBI:37565"/>
    </ligand>
</feature>
<dbReference type="FunFam" id="3.40.50.300:FF:000412">
    <property type="entry name" value="ADP-ribosylation factor 1"/>
    <property type="match status" value="1"/>
</dbReference>
<dbReference type="Proteomes" id="UP000613177">
    <property type="component" value="Unassembled WGS sequence"/>
</dbReference>
<dbReference type="SMART" id="SM00177">
    <property type="entry name" value="ARF"/>
    <property type="match status" value="1"/>
</dbReference>
<organism evidence="6 7">
    <name type="scientific">Thamnidium elegans</name>
    <dbReference type="NCBI Taxonomy" id="101142"/>
    <lineage>
        <taxon>Eukaryota</taxon>
        <taxon>Fungi</taxon>
        <taxon>Fungi incertae sedis</taxon>
        <taxon>Mucoromycota</taxon>
        <taxon>Mucoromycotina</taxon>
        <taxon>Mucoromycetes</taxon>
        <taxon>Mucorales</taxon>
        <taxon>Mucorineae</taxon>
        <taxon>Mucoraceae</taxon>
        <taxon>Thamnidium</taxon>
    </lineage>
</organism>
<evidence type="ECO:0000256" key="3">
    <source>
        <dbReference type="ARBA" id="ARBA00023134"/>
    </source>
</evidence>
<dbReference type="InterPro" id="IPR006689">
    <property type="entry name" value="Small_GTPase_ARF/SAR"/>
</dbReference>
<dbReference type="SUPFAM" id="SSF52540">
    <property type="entry name" value="P-loop containing nucleoside triphosphate hydrolases"/>
    <property type="match status" value="1"/>
</dbReference>
<comment type="caution">
    <text evidence="6">The sequence shown here is derived from an EMBL/GenBank/DDBJ whole genome shotgun (WGS) entry which is preliminary data.</text>
</comment>
<evidence type="ECO:0000256" key="1">
    <source>
        <dbReference type="ARBA" id="ARBA00010290"/>
    </source>
</evidence>
<keyword evidence="3 4" id="KW-0342">GTP-binding</keyword>
<protein>
    <submittedName>
        <fullName evidence="6">Uncharacterized protein</fullName>
    </submittedName>
</protein>
<dbReference type="NCBIfam" id="TIGR00231">
    <property type="entry name" value="small_GTP"/>
    <property type="match status" value="1"/>
</dbReference>
<dbReference type="PROSITE" id="PS51417">
    <property type="entry name" value="ARF"/>
    <property type="match status" value="1"/>
</dbReference>
<proteinExistence type="inferred from homology"/>
<evidence type="ECO:0000313" key="7">
    <source>
        <dbReference type="Proteomes" id="UP000613177"/>
    </source>
</evidence>
<evidence type="ECO:0000256" key="5">
    <source>
        <dbReference type="PIRSR" id="PIRSR606689-2"/>
    </source>
</evidence>